<dbReference type="EMBL" id="CP058952">
    <property type="protein sequence ID" value="QLI82228.1"/>
    <property type="molecule type" value="Genomic_DNA"/>
</dbReference>
<evidence type="ECO:0000256" key="3">
    <source>
        <dbReference type="SAM" id="SignalP"/>
    </source>
</evidence>
<evidence type="ECO:0000259" key="4">
    <source>
        <dbReference type="Pfam" id="PF25800"/>
    </source>
</evidence>
<keyword evidence="3" id="KW-0732">Signal</keyword>
<gene>
    <name evidence="5" type="ORF">HZU75_12215</name>
</gene>
<dbReference type="RefSeq" id="WP_180306309.1">
    <property type="nucleotide sequence ID" value="NZ_CP058952.1"/>
</dbReference>
<feature type="domain" description="FimV N-terminal" evidence="4">
    <location>
        <begin position="31"/>
        <end position="134"/>
    </location>
</feature>
<name>A0A7D5ZH02_9NEIS</name>
<evidence type="ECO:0000256" key="1">
    <source>
        <dbReference type="SAM" id="Coils"/>
    </source>
</evidence>
<evidence type="ECO:0000313" key="5">
    <source>
        <dbReference type="EMBL" id="QLI82228.1"/>
    </source>
</evidence>
<evidence type="ECO:0000256" key="2">
    <source>
        <dbReference type="SAM" id="MobiDB-lite"/>
    </source>
</evidence>
<feature type="coiled-coil region" evidence="1">
    <location>
        <begin position="316"/>
        <end position="343"/>
    </location>
</feature>
<evidence type="ECO:0000313" key="6">
    <source>
        <dbReference type="Proteomes" id="UP000510822"/>
    </source>
</evidence>
<proteinExistence type="predicted"/>
<protein>
    <recommendedName>
        <fullName evidence="4">FimV N-terminal domain-containing protein</fullName>
    </recommendedName>
</protein>
<feature type="region of interest" description="Disordered" evidence="2">
    <location>
        <begin position="261"/>
        <end position="280"/>
    </location>
</feature>
<dbReference type="KEGG" id="cfon:HZU75_12215"/>
<keyword evidence="6" id="KW-1185">Reference proteome</keyword>
<feature type="signal peptide" evidence="3">
    <location>
        <begin position="1"/>
        <end position="29"/>
    </location>
</feature>
<dbReference type="Proteomes" id="UP000510822">
    <property type="component" value="Chromosome"/>
</dbReference>
<reference evidence="5 6" key="1">
    <citation type="journal article" date="2016" name="Int. J. Syst. Evol. Microbiol.">
        <title>Chitinibacter fontanus sp. nov., isolated from a spring.</title>
        <authorList>
            <person name="Sheu S.Y."/>
            <person name="Li Y.S."/>
            <person name="Young C.C."/>
            <person name="Chen W.M."/>
        </authorList>
    </citation>
    <scope>NUCLEOTIDE SEQUENCE [LARGE SCALE GENOMIC DNA]</scope>
    <source>
        <strain evidence="5 6">STM-7</strain>
    </source>
</reference>
<dbReference type="InterPro" id="IPR057840">
    <property type="entry name" value="FimV_N"/>
</dbReference>
<dbReference type="PROSITE" id="PS51257">
    <property type="entry name" value="PROKAR_LIPOPROTEIN"/>
    <property type="match status" value="1"/>
</dbReference>
<accession>A0A7D5ZH02</accession>
<dbReference type="Pfam" id="PF25800">
    <property type="entry name" value="FimV_N"/>
    <property type="match status" value="1"/>
</dbReference>
<feature type="chain" id="PRO_5028928668" description="FimV N-terminal domain-containing protein" evidence="3">
    <location>
        <begin position="30"/>
        <end position="728"/>
    </location>
</feature>
<sequence length="728" mass="79714">MKITPSFNFKLSSLLLALAGAGCFGVASAAMLGEIQVRSALGERFSASITVAAAEDEDLSANCFRLVSPQDENANGVLRRARLTYQYEVGGGRLLVKGDEAANEPVVTLGIRVKCPGEEERVFQRDYRILLDPPEYRPNIVLPATNGAVASKGGSTRRKLPALGTVWLSEEGDSVARIAASYYPGDKTRQQAMVEAIYDINPDLPQNTNAKLGGDWRILLPMPASKTEKVAPAPIARVDRLPVAPKNLEALPRLTLGAELPDLPVTKPESSSQPESSGAGEFRLRLSEATLDTSKNNTLTPDQALQLRERLLSLESDDQAAQMLQLKYQINELEKKLARTQSGPAAANDDGSTQLESQRSWLDFWPLLGFLLIPIGFLAWRRWQSEPSQDELYTVISPSTAYLSAGTRTGVEPHIRGQGVTLGGLDSNEIGTPIHREHSNEDWHNSDMDVVSPGNVTEEAQLLLDHGLVPQAINLLNHEIAQMPAALALWMKLFEIFQRNNMPEAFQEKAVAFRLQFASDGLWQNVQELGRTIDPANPLYQSIESQAESGAALDVGFTNNQDDLAFASALHAGAGLDMPGQMLDDTDALLAEELAGKPDIELEPVESEPELIYYSQSDVASQDEHAVEEAIELRSLNGDDEIQIDAVQSVDDLEIKPAPNLFSTLQRDPKLSFKSDDPALQEVAQLIDAGQRKEAFKLLEEMLYKGTMSQRLTASKWLDKMLGTFGHN</sequence>
<dbReference type="AlphaFoldDB" id="A0A7D5ZH02"/>
<keyword evidence="1" id="KW-0175">Coiled coil</keyword>
<organism evidence="5 6">
    <name type="scientific">Chitinibacter fontanus</name>
    <dbReference type="NCBI Taxonomy" id="1737446"/>
    <lineage>
        <taxon>Bacteria</taxon>
        <taxon>Pseudomonadati</taxon>
        <taxon>Pseudomonadota</taxon>
        <taxon>Betaproteobacteria</taxon>
        <taxon>Neisseriales</taxon>
        <taxon>Chitinibacteraceae</taxon>
        <taxon>Chitinibacter</taxon>
    </lineage>
</organism>